<keyword evidence="1" id="KW-0614">Plasmid</keyword>
<dbReference type="AlphaFoldDB" id="A0A0F7JFB2"/>
<evidence type="ECO:0000313" key="2">
    <source>
        <dbReference type="Proteomes" id="UP000034636"/>
    </source>
</evidence>
<geneLocation type="plasmid" evidence="1 2">
    <name>pYU39_IncA/C</name>
</geneLocation>
<dbReference type="EMBL" id="CP011429">
    <property type="protein sequence ID" value="AKH10334.1"/>
    <property type="molecule type" value="Genomic_DNA"/>
</dbReference>
<reference evidence="1 2" key="1">
    <citation type="journal article" date="2015" name="Genome Announc.">
        <title>Complete Genome Sequencing of a Multidrug-Resistant and Human-Invasive Salmonella enterica Serovar Typhimurium Strain of the Emerging Sequence Type 213 Genotype.</title>
        <authorList>
            <person name="Calva E."/>
            <person name="Silva C."/>
            <person name="Zaidi M.B."/>
            <person name="Sanchez-Flores A."/>
            <person name="Estrada K."/>
            <person name="Silva G.G."/>
            <person name="Soto-Jimenez L.M."/>
            <person name="Wiesner M."/>
            <person name="Fernandez-Mora M."/>
            <person name="Edwards R.A."/>
            <person name="Vinuesa P."/>
        </authorList>
    </citation>
    <scope>NUCLEOTIDE SEQUENCE [LARGE SCALE GENOMIC DNA]</scope>
    <source>
        <strain evidence="1 2">YU39</strain>
        <plasmid evidence="1 2">pYU39_IncA/C</plasmid>
    </source>
</reference>
<name>A0A0F7JFB2_SALTM</name>
<dbReference type="Proteomes" id="UP000034636">
    <property type="component" value="Plasmid pYU39_IncA/C"/>
</dbReference>
<protein>
    <submittedName>
        <fullName evidence="1">Uncharacterized protein</fullName>
    </submittedName>
</protein>
<dbReference type="PATRIC" id="fig|59201.158.peg.5225"/>
<evidence type="ECO:0000313" key="1">
    <source>
        <dbReference type="EMBL" id="AKH10334.1"/>
    </source>
</evidence>
<organism evidence="1 2">
    <name type="scientific">Salmonella typhimurium</name>
    <dbReference type="NCBI Taxonomy" id="90371"/>
    <lineage>
        <taxon>Bacteria</taxon>
        <taxon>Pseudomonadati</taxon>
        <taxon>Pseudomonadota</taxon>
        <taxon>Gammaproteobacteria</taxon>
        <taxon>Enterobacterales</taxon>
        <taxon>Enterobacteriaceae</taxon>
        <taxon>Salmonella</taxon>
    </lineage>
</organism>
<accession>A0A0F7JFB2</accession>
<gene>
    <name evidence="1" type="ORF">SE14_05000</name>
</gene>
<sequence length="38" mass="4502">MKNVWYNKDIILKIECCSVDNLQGLISIFTQKLQLIIY</sequence>
<proteinExistence type="predicted"/>